<feature type="transmembrane region" description="Helical" evidence="7">
    <location>
        <begin position="21"/>
        <end position="42"/>
    </location>
</feature>
<evidence type="ECO:0000256" key="3">
    <source>
        <dbReference type="ARBA" id="ARBA00022692"/>
    </source>
</evidence>
<evidence type="ECO:0000256" key="1">
    <source>
        <dbReference type="ARBA" id="ARBA00004651"/>
    </source>
</evidence>
<reference evidence="10 11" key="1">
    <citation type="submission" date="2013-11" db="EMBL/GenBank/DDBJ databases">
        <title>Complete genome sequence of Clostridum sp. M2/40.</title>
        <authorList>
            <person name="Wibberg D."/>
            <person name="Puehler A."/>
            <person name="Schlueter A."/>
        </authorList>
    </citation>
    <scope>NUCLEOTIDE SEQUENCE [LARGE SCALE GENOMIC DNA]</scope>
    <source>
        <strain evidence="11">M2/40</strain>
    </source>
</reference>
<keyword evidence="3 7" id="KW-0812">Transmembrane</keyword>
<dbReference type="eggNOG" id="COG0577">
    <property type="taxonomic scope" value="Bacteria"/>
</dbReference>
<dbReference type="Proteomes" id="UP000019426">
    <property type="component" value="Chromosome M2/40_rep1"/>
</dbReference>
<evidence type="ECO:0000256" key="5">
    <source>
        <dbReference type="ARBA" id="ARBA00023136"/>
    </source>
</evidence>
<evidence type="ECO:0000256" key="6">
    <source>
        <dbReference type="ARBA" id="ARBA00038076"/>
    </source>
</evidence>
<evidence type="ECO:0000256" key="2">
    <source>
        <dbReference type="ARBA" id="ARBA00022475"/>
    </source>
</evidence>
<keyword evidence="5 7" id="KW-0472">Membrane</keyword>
<dbReference type="OrthoDB" id="9770036at2"/>
<feature type="domain" description="ABC3 transporter permease C-terminal" evidence="8">
    <location>
        <begin position="277"/>
        <end position="392"/>
    </location>
</feature>
<dbReference type="EMBL" id="HG917868">
    <property type="protein sequence ID" value="CDM67611.1"/>
    <property type="molecule type" value="Genomic_DNA"/>
</dbReference>
<evidence type="ECO:0000313" key="10">
    <source>
        <dbReference type="EMBL" id="CDM67611.1"/>
    </source>
</evidence>
<evidence type="ECO:0000313" key="11">
    <source>
        <dbReference type="Proteomes" id="UP000019426"/>
    </source>
</evidence>
<comment type="subcellular location">
    <subcellularLocation>
        <location evidence="1">Cell membrane</location>
        <topology evidence="1">Multi-pass membrane protein</topology>
    </subcellularLocation>
</comment>
<dbReference type="AlphaFoldDB" id="W6RSN3"/>
<dbReference type="InterPro" id="IPR003838">
    <property type="entry name" value="ABC3_permease_C"/>
</dbReference>
<dbReference type="STRING" id="1216932.CM240_0444"/>
<dbReference type="InterPro" id="IPR025857">
    <property type="entry name" value="MacB_PCD"/>
</dbReference>
<protein>
    <submittedName>
        <fullName evidence="10">Putative ABC transporter</fullName>
    </submittedName>
</protein>
<evidence type="ECO:0000259" key="8">
    <source>
        <dbReference type="Pfam" id="PF02687"/>
    </source>
</evidence>
<dbReference type="PANTHER" id="PTHR30572">
    <property type="entry name" value="MEMBRANE COMPONENT OF TRANSPORTER-RELATED"/>
    <property type="match status" value="1"/>
</dbReference>
<evidence type="ECO:0000256" key="4">
    <source>
        <dbReference type="ARBA" id="ARBA00022989"/>
    </source>
</evidence>
<comment type="similarity">
    <text evidence="6">Belongs to the ABC-4 integral membrane protein family.</text>
</comment>
<dbReference type="Pfam" id="PF12704">
    <property type="entry name" value="MacB_PCD"/>
    <property type="match status" value="1"/>
</dbReference>
<dbReference type="GO" id="GO:0022857">
    <property type="term" value="F:transmembrane transporter activity"/>
    <property type="evidence" value="ECO:0007669"/>
    <property type="project" value="TreeGrafter"/>
</dbReference>
<sequence>MSIVNLIKTSLYSIKAHKLRVFLTMIGIIIGISSTVAIKSIGDGLSEYITSSMESSNSNKYEVYFEYENDTMNSEMIEPFDENDIDDIKNIEGVTDVSAATASGSTEAGYGEARFFSNSTQIFYMGYENMKPEVQSGRWFYDGENEEKTIVINEDTAKTLFNNVDDAIGKGITINGDIYEVIGVTKKSDNFFEYINSLYCFISKYNMDSLNKDDTISSIYFYVDPSYDTETAFDDIKKILSKNHSGIDGSYEVYDPSQQLQLLTTIVSAITTFVTAITGIALFVGGVGVMNIMYVSVTERKREIGIRRAIGAKPITILFQFLFEAIIVTFTGGLIGILLGYLLGKGIGSFIPIEGFKAVMTTKTFLSSSIISVLVGIVFGIIPARNASKLDPIKAIYQ</sequence>
<proteinExistence type="inferred from homology"/>
<dbReference type="PANTHER" id="PTHR30572:SF4">
    <property type="entry name" value="ABC TRANSPORTER PERMEASE YTRF"/>
    <property type="match status" value="1"/>
</dbReference>
<dbReference type="GO" id="GO:0005886">
    <property type="term" value="C:plasma membrane"/>
    <property type="evidence" value="ECO:0007669"/>
    <property type="project" value="UniProtKB-SubCell"/>
</dbReference>
<name>W6RSN3_9CLOT</name>
<dbReference type="PATRIC" id="fig|1216932.3.peg.429"/>
<feature type="transmembrane region" description="Helical" evidence="7">
    <location>
        <begin position="266"/>
        <end position="294"/>
    </location>
</feature>
<feature type="domain" description="MacB-like periplasmic core" evidence="9">
    <location>
        <begin position="22"/>
        <end position="238"/>
    </location>
</feature>
<keyword evidence="2" id="KW-1003">Cell membrane</keyword>
<evidence type="ECO:0000259" key="9">
    <source>
        <dbReference type="Pfam" id="PF12704"/>
    </source>
</evidence>
<keyword evidence="4 7" id="KW-1133">Transmembrane helix</keyword>
<evidence type="ECO:0000256" key="7">
    <source>
        <dbReference type="SAM" id="Phobius"/>
    </source>
</evidence>
<dbReference type="HOGENOM" id="CLU_000604_8_0_9"/>
<organism evidence="10 11">
    <name type="scientific">Clostridium bornimense</name>
    <dbReference type="NCBI Taxonomy" id="1216932"/>
    <lineage>
        <taxon>Bacteria</taxon>
        <taxon>Bacillati</taxon>
        <taxon>Bacillota</taxon>
        <taxon>Clostridia</taxon>
        <taxon>Eubacteriales</taxon>
        <taxon>Clostridiaceae</taxon>
        <taxon>Clostridium</taxon>
    </lineage>
</organism>
<dbReference type="KEGG" id="clt:CM240_0444"/>
<gene>
    <name evidence="10" type="ORF">CM240_0444</name>
</gene>
<feature type="transmembrane region" description="Helical" evidence="7">
    <location>
        <begin position="315"/>
        <end position="344"/>
    </location>
</feature>
<dbReference type="RefSeq" id="WP_044036079.1">
    <property type="nucleotide sequence ID" value="NZ_HG917868.1"/>
</dbReference>
<accession>W6RSN3</accession>
<dbReference type="InterPro" id="IPR050250">
    <property type="entry name" value="Macrolide_Exporter_MacB"/>
</dbReference>
<keyword evidence="11" id="KW-1185">Reference proteome</keyword>
<feature type="transmembrane region" description="Helical" evidence="7">
    <location>
        <begin position="364"/>
        <end position="384"/>
    </location>
</feature>
<dbReference type="Pfam" id="PF02687">
    <property type="entry name" value="FtsX"/>
    <property type="match status" value="1"/>
</dbReference>